<evidence type="ECO:0000256" key="1">
    <source>
        <dbReference type="SAM" id="MobiDB-lite"/>
    </source>
</evidence>
<dbReference type="RefSeq" id="WP_176960559.1">
    <property type="nucleotide sequence ID" value="NZ_VCIA01000001.1"/>
</dbReference>
<keyword evidence="2" id="KW-0472">Membrane</keyword>
<feature type="region of interest" description="Disordered" evidence="1">
    <location>
        <begin position="62"/>
        <end position="91"/>
    </location>
</feature>
<proteinExistence type="predicted"/>
<keyword evidence="2" id="KW-1133">Transmembrane helix</keyword>
<dbReference type="AlphaFoldDB" id="A0A5S3QGF2"/>
<evidence type="ECO:0000256" key="2">
    <source>
        <dbReference type="SAM" id="Phobius"/>
    </source>
</evidence>
<gene>
    <name evidence="3" type="ORF">FFL34_01750</name>
</gene>
<evidence type="ECO:0000313" key="4">
    <source>
        <dbReference type="Proteomes" id="UP000306980"/>
    </source>
</evidence>
<organism evidence="3 4">
    <name type="scientific">Lentibacillus cibarius</name>
    <dbReference type="NCBI Taxonomy" id="2583219"/>
    <lineage>
        <taxon>Bacteria</taxon>
        <taxon>Bacillati</taxon>
        <taxon>Bacillota</taxon>
        <taxon>Bacilli</taxon>
        <taxon>Bacillales</taxon>
        <taxon>Bacillaceae</taxon>
        <taxon>Lentibacillus</taxon>
    </lineage>
</organism>
<accession>A0A5S3QGF2</accession>
<protein>
    <submittedName>
        <fullName evidence="3">Endolytic transglycosylase MltG</fullName>
    </submittedName>
</protein>
<dbReference type="Proteomes" id="UP000306980">
    <property type="component" value="Unassembled WGS sequence"/>
</dbReference>
<sequence length="158" mass="17718">MMKQPIRFFALGLLTAGIICLVAFYLFDANQESPELSTKEMVKKVESEGYHVLTESEYISVSVQSDEADTESNDNNNEQKSRSDDTTENNSETYTLTVESGMTPSNISETLAQNNIIDDADEFTQYMENEGYSKLVQLGEFKLTSAMSRHDIAEVITN</sequence>
<comment type="caution">
    <text evidence="3">The sequence shown here is derived from an EMBL/GenBank/DDBJ whole genome shotgun (WGS) entry which is preliminary data.</text>
</comment>
<feature type="transmembrane region" description="Helical" evidence="2">
    <location>
        <begin position="6"/>
        <end position="27"/>
    </location>
</feature>
<reference evidence="3 4" key="1">
    <citation type="submission" date="2019-05" db="EMBL/GenBank/DDBJ databases">
        <title>Genomic analysis of Lentibacillus sp. NKC220-2.</title>
        <authorList>
            <person name="Oh Y.J."/>
        </authorList>
    </citation>
    <scope>NUCLEOTIDE SEQUENCE [LARGE SCALE GENOMIC DNA]</scope>
    <source>
        <strain evidence="3 4">NKC220-2</strain>
    </source>
</reference>
<name>A0A5S3QGF2_9BACI</name>
<dbReference type="EMBL" id="VCIA01000001">
    <property type="protein sequence ID" value="TMN20975.1"/>
    <property type="molecule type" value="Genomic_DNA"/>
</dbReference>
<keyword evidence="2" id="KW-0812">Transmembrane</keyword>
<dbReference type="Gene3D" id="3.30.1490.480">
    <property type="entry name" value="Endolytic murein transglycosylase"/>
    <property type="match status" value="1"/>
</dbReference>
<evidence type="ECO:0000313" key="3">
    <source>
        <dbReference type="EMBL" id="TMN20975.1"/>
    </source>
</evidence>